<keyword evidence="9" id="KW-0464">Manganese</keyword>
<evidence type="ECO:0000256" key="5">
    <source>
        <dbReference type="ARBA" id="ARBA00022679"/>
    </source>
</evidence>
<evidence type="ECO:0000313" key="17">
    <source>
        <dbReference type="EMBL" id="KQJ85956.1"/>
    </source>
</evidence>
<dbReference type="InterPro" id="IPR004041">
    <property type="entry name" value="NAF_dom"/>
</dbReference>
<keyword evidence="5" id="KW-0808">Transferase</keyword>
<comment type="catalytic activity">
    <reaction evidence="11">
        <text>L-seryl-[protein] + ATP = O-phospho-L-seryl-[protein] + ADP + H(+)</text>
        <dbReference type="Rhea" id="RHEA:17989"/>
        <dbReference type="Rhea" id="RHEA-COMP:9863"/>
        <dbReference type="Rhea" id="RHEA-COMP:11604"/>
        <dbReference type="ChEBI" id="CHEBI:15378"/>
        <dbReference type="ChEBI" id="CHEBI:29999"/>
        <dbReference type="ChEBI" id="CHEBI:30616"/>
        <dbReference type="ChEBI" id="CHEBI:83421"/>
        <dbReference type="ChEBI" id="CHEBI:456216"/>
        <dbReference type="EC" id="2.7.11.1"/>
    </reaction>
</comment>
<evidence type="ECO:0000256" key="7">
    <source>
        <dbReference type="ARBA" id="ARBA00022777"/>
    </source>
</evidence>
<dbReference type="FunFam" id="3.30.310.80:FF:000016">
    <property type="entry name" value="Non-specific serine/threonine protein kinase"/>
    <property type="match status" value="1"/>
</dbReference>
<feature type="binding site" evidence="13">
    <location>
        <position position="47"/>
    </location>
    <ligand>
        <name>ATP</name>
        <dbReference type="ChEBI" id="CHEBI:30616"/>
    </ligand>
</feature>
<keyword evidence="6 13" id="KW-0547">Nucleotide-binding</keyword>
<dbReference type="PANTHER" id="PTHR43895">
    <property type="entry name" value="CALCIUM/CALMODULIN-DEPENDENT PROTEIN KINASE KINASE-RELATED"/>
    <property type="match status" value="1"/>
</dbReference>
<evidence type="ECO:0000256" key="10">
    <source>
        <dbReference type="ARBA" id="ARBA00047899"/>
    </source>
</evidence>
<evidence type="ECO:0000313" key="18">
    <source>
        <dbReference type="EnsemblPlants" id="KQJ85956"/>
    </source>
</evidence>
<reference evidence="17" key="2">
    <citation type="submission" date="2017-06" db="EMBL/GenBank/DDBJ databases">
        <title>WGS assembly of Brachypodium distachyon.</title>
        <authorList>
            <consortium name="The International Brachypodium Initiative"/>
            <person name="Lucas S."/>
            <person name="Harmon-Smith M."/>
            <person name="Lail K."/>
            <person name="Tice H."/>
            <person name="Grimwood J."/>
            <person name="Bruce D."/>
            <person name="Barry K."/>
            <person name="Shu S."/>
            <person name="Lindquist E."/>
            <person name="Wang M."/>
            <person name="Pitluck S."/>
            <person name="Vogel J.P."/>
            <person name="Garvin D.F."/>
            <person name="Mockler T.C."/>
            <person name="Schmutz J."/>
            <person name="Rokhsar D."/>
            <person name="Bevan M.W."/>
        </authorList>
    </citation>
    <scope>NUCLEOTIDE SEQUENCE</scope>
    <source>
        <strain evidence="17">Bd21</strain>
    </source>
</reference>
<keyword evidence="8 13" id="KW-0067">ATP-binding</keyword>
<dbReference type="Gene3D" id="1.10.510.10">
    <property type="entry name" value="Transferase(Phosphotransferase) domain 1"/>
    <property type="match status" value="1"/>
</dbReference>
<dbReference type="CDD" id="cd12195">
    <property type="entry name" value="CIPK_C"/>
    <property type="match status" value="1"/>
</dbReference>
<evidence type="ECO:0000313" key="19">
    <source>
        <dbReference type="Proteomes" id="UP000008810"/>
    </source>
</evidence>
<protein>
    <recommendedName>
        <fullName evidence="3">non-specific serine/threonine protein kinase</fullName>
        <ecNumber evidence="3">2.7.11.1</ecNumber>
    </recommendedName>
</protein>
<dbReference type="GeneID" id="100824845"/>
<keyword evidence="7" id="KW-0418">Kinase</keyword>
<reference evidence="18" key="3">
    <citation type="submission" date="2018-08" db="UniProtKB">
        <authorList>
            <consortium name="EnsemblPlants"/>
        </authorList>
    </citation>
    <scope>IDENTIFICATION</scope>
    <source>
        <strain evidence="18">cv. Bd21</strain>
    </source>
</reference>
<keyword evidence="19" id="KW-1185">Reference proteome</keyword>
<gene>
    <name evidence="18" type="primary">LOC100824845</name>
    <name evidence="17" type="ORF">BRADI_4g02557v3</name>
</gene>
<dbReference type="Pfam" id="PF00069">
    <property type="entry name" value="Pkinase"/>
    <property type="match status" value="1"/>
</dbReference>
<evidence type="ECO:0000259" key="16">
    <source>
        <dbReference type="PROSITE" id="PS50816"/>
    </source>
</evidence>
<dbReference type="OrthoDB" id="193931at2759"/>
<dbReference type="SUPFAM" id="SSF56112">
    <property type="entry name" value="Protein kinase-like (PK-like)"/>
    <property type="match status" value="1"/>
</dbReference>
<accession>I1IGR4</accession>
<dbReference type="Gramene" id="KQJ85956">
    <property type="protein sequence ID" value="KQJ85956"/>
    <property type="gene ID" value="BRADI_4g02557v3"/>
</dbReference>
<dbReference type="PROSITE" id="PS00107">
    <property type="entry name" value="PROTEIN_KINASE_ATP"/>
    <property type="match status" value="1"/>
</dbReference>
<keyword evidence="4 14" id="KW-0723">Serine/threonine-protein kinase</keyword>
<evidence type="ECO:0000256" key="12">
    <source>
        <dbReference type="ARBA" id="ARBA00058225"/>
    </source>
</evidence>
<dbReference type="HOGENOM" id="CLU_000288_59_0_1"/>
<evidence type="ECO:0000256" key="13">
    <source>
        <dbReference type="PROSITE-ProRule" id="PRU10141"/>
    </source>
</evidence>
<feature type="domain" description="Protein kinase" evidence="15">
    <location>
        <begin position="18"/>
        <end position="289"/>
    </location>
</feature>
<dbReference type="RefSeq" id="XP_003577749.1">
    <property type="nucleotide sequence ID" value="XM_003577701.4"/>
</dbReference>
<reference evidence="17 18" key="1">
    <citation type="journal article" date="2010" name="Nature">
        <title>Genome sequencing and analysis of the model grass Brachypodium distachyon.</title>
        <authorList>
            <consortium name="International Brachypodium Initiative"/>
        </authorList>
    </citation>
    <scope>NUCLEOTIDE SEQUENCE [LARGE SCALE GENOMIC DNA]</scope>
    <source>
        <strain evidence="17">Bd21</strain>
        <strain evidence="18">cv. Bd21</strain>
    </source>
</reference>
<dbReference type="EMBL" id="CM000883">
    <property type="protein sequence ID" value="KQJ85956.1"/>
    <property type="molecule type" value="Genomic_DNA"/>
</dbReference>
<dbReference type="PROSITE" id="PS50011">
    <property type="entry name" value="PROTEIN_KINASE_DOM"/>
    <property type="match status" value="1"/>
</dbReference>
<dbReference type="GO" id="GO:0004674">
    <property type="term" value="F:protein serine/threonine kinase activity"/>
    <property type="evidence" value="ECO:0000318"/>
    <property type="project" value="GO_Central"/>
</dbReference>
<dbReference type="Proteomes" id="UP000008810">
    <property type="component" value="Chromosome 4"/>
</dbReference>
<dbReference type="PROSITE" id="PS50816">
    <property type="entry name" value="NAF"/>
    <property type="match status" value="1"/>
</dbReference>
<dbReference type="eggNOG" id="KOG0583">
    <property type="taxonomic scope" value="Eukaryota"/>
</dbReference>
<dbReference type="EC" id="2.7.11.1" evidence="3"/>
<dbReference type="GO" id="GO:0007165">
    <property type="term" value="P:signal transduction"/>
    <property type="evidence" value="ECO:0007669"/>
    <property type="project" value="InterPro"/>
</dbReference>
<dbReference type="AlphaFoldDB" id="I1IGR4"/>
<dbReference type="STRING" id="15368.I1IGR4"/>
<dbReference type="SMART" id="SM00220">
    <property type="entry name" value="S_TKc"/>
    <property type="match status" value="1"/>
</dbReference>
<name>I1IGR4_BRADI</name>
<comment type="catalytic activity">
    <reaction evidence="10">
        <text>L-threonyl-[protein] + ATP = O-phospho-L-threonyl-[protein] + ADP + H(+)</text>
        <dbReference type="Rhea" id="RHEA:46608"/>
        <dbReference type="Rhea" id="RHEA-COMP:11060"/>
        <dbReference type="Rhea" id="RHEA-COMP:11605"/>
        <dbReference type="ChEBI" id="CHEBI:15378"/>
        <dbReference type="ChEBI" id="CHEBI:30013"/>
        <dbReference type="ChEBI" id="CHEBI:30616"/>
        <dbReference type="ChEBI" id="CHEBI:61977"/>
        <dbReference type="ChEBI" id="CHEBI:456216"/>
        <dbReference type="EC" id="2.7.11.1"/>
    </reaction>
</comment>
<evidence type="ECO:0000256" key="6">
    <source>
        <dbReference type="ARBA" id="ARBA00022741"/>
    </source>
</evidence>
<dbReference type="InterPro" id="IPR017441">
    <property type="entry name" value="Protein_kinase_ATP_BS"/>
</dbReference>
<feature type="domain" description="NAF" evidence="16">
    <location>
        <begin position="313"/>
        <end position="337"/>
    </location>
</feature>
<organism evidence="17">
    <name type="scientific">Brachypodium distachyon</name>
    <name type="common">Purple false brome</name>
    <name type="synonym">Trachynia distachya</name>
    <dbReference type="NCBI Taxonomy" id="15368"/>
    <lineage>
        <taxon>Eukaryota</taxon>
        <taxon>Viridiplantae</taxon>
        <taxon>Streptophyta</taxon>
        <taxon>Embryophyta</taxon>
        <taxon>Tracheophyta</taxon>
        <taxon>Spermatophyta</taxon>
        <taxon>Magnoliopsida</taxon>
        <taxon>Liliopsida</taxon>
        <taxon>Poales</taxon>
        <taxon>Poaceae</taxon>
        <taxon>BOP clade</taxon>
        <taxon>Pooideae</taxon>
        <taxon>Stipodae</taxon>
        <taxon>Brachypodieae</taxon>
        <taxon>Brachypodium</taxon>
    </lineage>
</organism>
<evidence type="ECO:0000256" key="2">
    <source>
        <dbReference type="ARBA" id="ARBA00006234"/>
    </source>
</evidence>
<evidence type="ECO:0000256" key="3">
    <source>
        <dbReference type="ARBA" id="ARBA00012513"/>
    </source>
</evidence>
<dbReference type="InterPro" id="IPR000719">
    <property type="entry name" value="Prot_kinase_dom"/>
</dbReference>
<dbReference type="InterPro" id="IPR008271">
    <property type="entry name" value="Ser/Thr_kinase_AS"/>
</dbReference>
<dbReference type="InterPro" id="IPR018451">
    <property type="entry name" value="NAF/FISL_domain"/>
</dbReference>
<dbReference type="KEGG" id="bdi:100824845"/>
<dbReference type="FunFam" id="1.10.510.10:FF:000571">
    <property type="entry name" value="Maternal embryonic leucine zipper kinase"/>
    <property type="match status" value="1"/>
</dbReference>
<comment type="cofactor">
    <cofactor evidence="1">
        <name>Mn(2+)</name>
        <dbReference type="ChEBI" id="CHEBI:29035"/>
    </cofactor>
</comment>
<dbReference type="EnsemblPlants" id="KQJ85956">
    <property type="protein sequence ID" value="KQJ85956"/>
    <property type="gene ID" value="BRADI_4g02557v3"/>
</dbReference>
<evidence type="ECO:0000256" key="4">
    <source>
        <dbReference type="ARBA" id="ARBA00022527"/>
    </source>
</evidence>
<dbReference type="OMA" id="DVARGWH"/>
<evidence type="ECO:0000256" key="8">
    <source>
        <dbReference type="ARBA" id="ARBA00022840"/>
    </source>
</evidence>
<dbReference type="GO" id="GO:0005524">
    <property type="term" value="F:ATP binding"/>
    <property type="evidence" value="ECO:0007669"/>
    <property type="project" value="UniProtKB-UniRule"/>
</dbReference>
<evidence type="ECO:0000256" key="9">
    <source>
        <dbReference type="ARBA" id="ARBA00023211"/>
    </source>
</evidence>
<dbReference type="Gene3D" id="3.30.310.80">
    <property type="entry name" value="Kinase associated domain 1, KA1"/>
    <property type="match status" value="1"/>
</dbReference>
<comment type="function">
    <text evidence="12">CIPK serine-threonine protein kinases interact with CBL proteins. Binding of a CBL protein to the regulatory NAF domain of CIPK protein lead to the activation of the kinase in a calcium-dependent manner.</text>
</comment>
<comment type="similarity">
    <text evidence="2">Belongs to the protein kinase superfamily. CAMK Ser/Thr protein kinase family. SNF1 subfamily.</text>
</comment>
<proteinExistence type="inferred from homology"/>
<sequence>MNGSKFRKKKSTPLLGKYELGALLGRGTFAKVYLAHAVADGAPVAVKVIDKEAAAAAMAGGTAAVAAVLREVSAMRRLRHHPGVLRLHEVLASRARIYLVMELATGGDLLSWLAATLPRRCGGRLPEHAVRRVFVQLVAALAHCHARGVAHRDVKPQNILLDGDGNVKLADFGFAALDVVPDSGGLLQTACGTPAYAAPEVILRRRGGYDGAKADAWSCGVVLFVLLAGRLPFDDANVPDMCRKARRREYRELPPWVSPPARRLVHRLLDPNPATRVAVEVLVATHPWFKPRSLSLDNSQLGGGCGQPEPECAPASKLNAFDIISMSPGLDLSGLFRGSSRSSRERRFTTTASPERTMEQLCSASGKLRYAVMVVGKKEVDPCLNPLSKAGMAMSVEMSELAPPLMLVEMRLEMDDGEREDGEGFGWEELRLELGDVVRSWHSSDSEDLQQV</sequence>
<dbReference type="PANTHER" id="PTHR43895:SF33">
    <property type="entry name" value="PROTEIN KINASE DOMAIN-CONTAINING PROTEIN"/>
    <property type="match status" value="1"/>
</dbReference>
<dbReference type="InterPro" id="IPR011009">
    <property type="entry name" value="Kinase-like_dom_sf"/>
</dbReference>
<dbReference type="Pfam" id="PF03822">
    <property type="entry name" value="NAF"/>
    <property type="match status" value="1"/>
</dbReference>
<evidence type="ECO:0000259" key="15">
    <source>
        <dbReference type="PROSITE" id="PS50011"/>
    </source>
</evidence>
<evidence type="ECO:0000256" key="14">
    <source>
        <dbReference type="RuleBase" id="RU000304"/>
    </source>
</evidence>
<evidence type="ECO:0000256" key="1">
    <source>
        <dbReference type="ARBA" id="ARBA00001936"/>
    </source>
</evidence>
<dbReference type="PROSITE" id="PS00108">
    <property type="entry name" value="PROTEIN_KINASE_ST"/>
    <property type="match status" value="1"/>
</dbReference>
<evidence type="ECO:0000256" key="11">
    <source>
        <dbReference type="ARBA" id="ARBA00048679"/>
    </source>
</evidence>